<evidence type="ECO:0000313" key="2">
    <source>
        <dbReference type="Proteomes" id="UP000607435"/>
    </source>
</evidence>
<sequence length="174" mass="20246">MIKKGSISIFCALTFILNSFSQNEINYSLIDSLGKSFTNSLKIGNIAYLKNSQPPKGTYTYERLLEFKEALKNKPNEVKFGSIVEPSIDSNYYAYNLFAYKRVDEESIEYYFAAIISVNISGDTYKIENSYLFTEQDALKSWWKHIFGFYYTEKNKEIPEEYVYPVCPPPPFKE</sequence>
<gene>
    <name evidence="1" type="ORF">H6H04_06115</name>
</gene>
<accession>A0ABR6Y0Z3</accession>
<comment type="caution">
    <text evidence="1">The sequence shown here is derived from an EMBL/GenBank/DDBJ whole genome shotgun (WGS) entry which is preliminary data.</text>
</comment>
<protein>
    <recommendedName>
        <fullName evidence="3">DUF4468 domain-containing protein</fullName>
    </recommendedName>
</protein>
<name>A0ABR6Y0Z3_9FLAO</name>
<organism evidence="1 2">
    <name type="scientific">Winogradskyella echinorum</name>
    <dbReference type="NCBI Taxonomy" id="538189"/>
    <lineage>
        <taxon>Bacteria</taxon>
        <taxon>Pseudomonadati</taxon>
        <taxon>Bacteroidota</taxon>
        <taxon>Flavobacteriia</taxon>
        <taxon>Flavobacteriales</taxon>
        <taxon>Flavobacteriaceae</taxon>
        <taxon>Winogradskyella</taxon>
    </lineage>
</organism>
<dbReference type="Proteomes" id="UP000607435">
    <property type="component" value="Unassembled WGS sequence"/>
</dbReference>
<evidence type="ECO:0000313" key="1">
    <source>
        <dbReference type="EMBL" id="MBC3845945.1"/>
    </source>
</evidence>
<evidence type="ECO:0008006" key="3">
    <source>
        <dbReference type="Google" id="ProtNLM"/>
    </source>
</evidence>
<dbReference type="RefSeq" id="WP_186845032.1">
    <property type="nucleotide sequence ID" value="NZ_JACOME010000001.1"/>
</dbReference>
<dbReference type="EMBL" id="JACOME010000001">
    <property type="protein sequence ID" value="MBC3845945.1"/>
    <property type="molecule type" value="Genomic_DNA"/>
</dbReference>
<proteinExistence type="predicted"/>
<keyword evidence="2" id="KW-1185">Reference proteome</keyword>
<reference evidence="1 2" key="1">
    <citation type="submission" date="2020-08" db="EMBL/GenBank/DDBJ databases">
        <title>Winogradskyella ouciana sp. nov., isolated from the hadal seawater of the Mariana Trench.</title>
        <authorList>
            <person name="He X."/>
        </authorList>
    </citation>
    <scope>NUCLEOTIDE SEQUENCE [LARGE SCALE GENOMIC DNA]</scope>
    <source>
        <strain evidence="1 2">KCTC 22026</strain>
    </source>
</reference>